<dbReference type="PANTHER" id="PTHR10933">
    <property type="entry name" value="IMMUNOGLOBULIN-BINDING PROTEIN 1"/>
    <property type="match status" value="1"/>
</dbReference>
<reference evidence="3" key="1">
    <citation type="submission" date="2022-07" db="EMBL/GenBank/DDBJ databases">
        <authorList>
            <person name="Trinca V."/>
            <person name="Uliana J.V.C."/>
            <person name="Torres T.T."/>
            <person name="Ward R.J."/>
            <person name="Monesi N."/>
        </authorList>
    </citation>
    <scope>NUCLEOTIDE SEQUENCE</scope>
    <source>
        <strain evidence="3">HSMRA1968</strain>
        <tissue evidence="3">Whole embryos</tissue>
    </source>
</reference>
<protein>
    <submittedName>
        <fullName evidence="3">Immunoglobulin-binding protein 1</fullName>
    </submittedName>
</protein>
<organism evidence="3 4">
    <name type="scientific">Pseudolycoriella hygida</name>
    <dbReference type="NCBI Taxonomy" id="35572"/>
    <lineage>
        <taxon>Eukaryota</taxon>
        <taxon>Metazoa</taxon>
        <taxon>Ecdysozoa</taxon>
        <taxon>Arthropoda</taxon>
        <taxon>Hexapoda</taxon>
        <taxon>Insecta</taxon>
        <taxon>Pterygota</taxon>
        <taxon>Neoptera</taxon>
        <taxon>Endopterygota</taxon>
        <taxon>Diptera</taxon>
        <taxon>Nematocera</taxon>
        <taxon>Sciaroidea</taxon>
        <taxon>Sciaridae</taxon>
        <taxon>Pseudolycoriella</taxon>
    </lineage>
</organism>
<dbReference type="Pfam" id="PF04177">
    <property type="entry name" value="TAP42"/>
    <property type="match status" value="1"/>
</dbReference>
<feature type="non-terminal residue" evidence="3">
    <location>
        <position position="360"/>
    </location>
</feature>
<accession>A0A9Q0ND16</accession>
<gene>
    <name evidence="3" type="primary">Igbp1</name>
    <name evidence="3" type="ORF">Bhyg_03254</name>
</gene>
<comment type="caution">
    <text evidence="3">The sequence shown here is derived from an EMBL/GenBank/DDBJ whole genome shotgun (WGS) entry which is preliminary data.</text>
</comment>
<proteinExistence type="inferred from homology"/>
<dbReference type="InterPro" id="IPR007304">
    <property type="entry name" value="TAP46-like"/>
</dbReference>
<evidence type="ECO:0000313" key="3">
    <source>
        <dbReference type="EMBL" id="KAJ6648029.1"/>
    </source>
</evidence>
<dbReference type="Proteomes" id="UP001151699">
    <property type="component" value="Chromosome A"/>
</dbReference>
<dbReference type="GO" id="GO:0035303">
    <property type="term" value="P:regulation of dephosphorylation"/>
    <property type="evidence" value="ECO:0007669"/>
    <property type="project" value="TreeGrafter"/>
</dbReference>
<evidence type="ECO:0000313" key="4">
    <source>
        <dbReference type="Proteomes" id="UP001151699"/>
    </source>
</evidence>
<dbReference type="InterPro" id="IPR038511">
    <property type="entry name" value="TAP42/TAP46-like_sf"/>
</dbReference>
<dbReference type="Gene3D" id="1.25.40.540">
    <property type="entry name" value="TAP42-like family"/>
    <property type="match status" value="1"/>
</dbReference>
<dbReference type="FunFam" id="1.25.40.540:FF:000003">
    <property type="entry name" value="Immunoglobulin (CD79A)-binding protein 1"/>
    <property type="match status" value="1"/>
</dbReference>
<name>A0A9Q0ND16_9DIPT</name>
<evidence type="ECO:0000256" key="1">
    <source>
        <dbReference type="ARBA" id="ARBA00034730"/>
    </source>
</evidence>
<dbReference type="GO" id="GO:0009966">
    <property type="term" value="P:regulation of signal transduction"/>
    <property type="evidence" value="ECO:0007669"/>
    <property type="project" value="InterPro"/>
</dbReference>
<sequence length="360" mass="42076">MNVILFTFFRRAKTIMAESVDKIPIDRKLDDIFEEAFNLYNSFDDCVDPTNSTDFQLKIKQCIHLFEDATKLVTLIGLFSSNEEYEEISTNNLKYLLLPYFLGQLTQKICSNDRRNVVEVSEVYFKDFLKRCMDYGLTKLTTDTAISNVERYPSEVEALVAMSKQRNTKIEQYRIKKELDDQIKQIKIVMDREPIDDDLKRDFYVKLIKSSIMNAIDEVSSIDQEKQILDHISQIKQDNPDYDQPKPIRRPTQPLKPIIITKDAVQKAVYGLGYPSLPTMTVDEFYTQRVEDGIFPDPSVVRDPNSLQARAMRGETTELDEQEEIKKEEDVENDDEEYLARQRAMDEFKDDVRRGDGNRY</sequence>
<comment type="similarity">
    <text evidence="1">Belongs to the IGBP1/TAP42 family.</text>
</comment>
<dbReference type="GO" id="GO:0051721">
    <property type="term" value="F:protein phosphatase 2A binding"/>
    <property type="evidence" value="ECO:0007669"/>
    <property type="project" value="TreeGrafter"/>
</dbReference>
<feature type="region of interest" description="Disordered" evidence="2">
    <location>
        <begin position="313"/>
        <end position="338"/>
    </location>
</feature>
<dbReference type="PANTHER" id="PTHR10933:SF9">
    <property type="entry name" value="IMMUNOGLOBULIN-BINDING PROTEIN 1"/>
    <property type="match status" value="1"/>
</dbReference>
<dbReference type="AlphaFoldDB" id="A0A9Q0ND16"/>
<dbReference type="EMBL" id="WJQU01000001">
    <property type="protein sequence ID" value="KAJ6648029.1"/>
    <property type="molecule type" value="Genomic_DNA"/>
</dbReference>
<dbReference type="GO" id="GO:0005829">
    <property type="term" value="C:cytosol"/>
    <property type="evidence" value="ECO:0007669"/>
    <property type="project" value="TreeGrafter"/>
</dbReference>
<keyword evidence="4" id="KW-1185">Reference proteome</keyword>
<dbReference type="OrthoDB" id="10261753at2759"/>
<evidence type="ECO:0000256" key="2">
    <source>
        <dbReference type="SAM" id="MobiDB-lite"/>
    </source>
</evidence>